<name>A0A061FJD9_THECC</name>
<evidence type="ECO:0000313" key="1">
    <source>
        <dbReference type="EMBL" id="EOY17465.1"/>
    </source>
</evidence>
<dbReference type="AlphaFoldDB" id="A0A061FJD9"/>
<dbReference type="InParanoid" id="A0A061FJD9"/>
<organism evidence="1 2">
    <name type="scientific">Theobroma cacao</name>
    <name type="common">Cacao</name>
    <name type="synonym">Cocoa</name>
    <dbReference type="NCBI Taxonomy" id="3641"/>
    <lineage>
        <taxon>Eukaryota</taxon>
        <taxon>Viridiplantae</taxon>
        <taxon>Streptophyta</taxon>
        <taxon>Embryophyta</taxon>
        <taxon>Tracheophyta</taxon>
        <taxon>Spermatophyta</taxon>
        <taxon>Magnoliopsida</taxon>
        <taxon>eudicotyledons</taxon>
        <taxon>Gunneridae</taxon>
        <taxon>Pentapetalae</taxon>
        <taxon>rosids</taxon>
        <taxon>malvids</taxon>
        <taxon>Malvales</taxon>
        <taxon>Malvaceae</taxon>
        <taxon>Byttnerioideae</taxon>
        <taxon>Theobroma</taxon>
    </lineage>
</organism>
<proteinExistence type="predicted"/>
<sequence>MFHNMNIQFTQLINMTYISHKTWLLPESFLGMPWPRHLTETTKAVKCLYIRNSSHALALAESHSHAVVHLKCTQIFTSRDTLHTALRLR</sequence>
<dbReference type="Gramene" id="EOY17465">
    <property type="protein sequence ID" value="EOY17465"/>
    <property type="gene ID" value="TCM_036644"/>
</dbReference>
<keyword evidence="2" id="KW-1185">Reference proteome</keyword>
<dbReference type="HOGENOM" id="CLU_2459232_0_0_1"/>
<reference evidence="1 2" key="1">
    <citation type="journal article" date="2013" name="Genome Biol.">
        <title>The genome sequence of the most widely cultivated cacao type and its use to identify candidate genes regulating pod color.</title>
        <authorList>
            <person name="Motamayor J.C."/>
            <person name="Mockaitis K."/>
            <person name="Schmutz J."/>
            <person name="Haiminen N."/>
            <person name="Iii D.L."/>
            <person name="Cornejo O."/>
            <person name="Findley S.D."/>
            <person name="Zheng P."/>
            <person name="Utro F."/>
            <person name="Royaert S."/>
            <person name="Saski C."/>
            <person name="Jenkins J."/>
            <person name="Podicheti R."/>
            <person name="Zhao M."/>
            <person name="Scheffler B.E."/>
            <person name="Stack J.C."/>
            <person name="Feltus F.A."/>
            <person name="Mustiga G.M."/>
            <person name="Amores F."/>
            <person name="Phillips W."/>
            <person name="Marelli J.P."/>
            <person name="May G.D."/>
            <person name="Shapiro H."/>
            <person name="Ma J."/>
            <person name="Bustamante C.D."/>
            <person name="Schnell R.J."/>
            <person name="Main D."/>
            <person name="Gilbert D."/>
            <person name="Parida L."/>
            <person name="Kuhn D.N."/>
        </authorList>
    </citation>
    <scope>NUCLEOTIDE SEQUENCE [LARGE SCALE GENOMIC DNA]</scope>
    <source>
        <strain evidence="2">cv. Matina 1-6</strain>
    </source>
</reference>
<gene>
    <name evidence="1" type="ORF">TCM_036644</name>
</gene>
<protein>
    <submittedName>
        <fullName evidence="1">Uncharacterized protein</fullName>
    </submittedName>
</protein>
<accession>A0A061FJD9</accession>
<dbReference type="Proteomes" id="UP000026915">
    <property type="component" value="Chromosome 8"/>
</dbReference>
<dbReference type="EMBL" id="CM001886">
    <property type="protein sequence ID" value="EOY17465.1"/>
    <property type="molecule type" value="Genomic_DNA"/>
</dbReference>
<evidence type="ECO:0000313" key="2">
    <source>
        <dbReference type="Proteomes" id="UP000026915"/>
    </source>
</evidence>